<comment type="caution">
    <text evidence="2">The sequence shown here is derived from an EMBL/GenBank/DDBJ whole genome shotgun (WGS) entry which is preliminary data.</text>
</comment>
<dbReference type="Gene3D" id="3.30.760.10">
    <property type="entry name" value="RNA Cap, Translation Initiation Factor Eif4e"/>
    <property type="match status" value="1"/>
</dbReference>
<organism evidence="2 3">
    <name type="scientific">Cucurbitaria berberidis CBS 394.84</name>
    <dbReference type="NCBI Taxonomy" id="1168544"/>
    <lineage>
        <taxon>Eukaryota</taxon>
        <taxon>Fungi</taxon>
        <taxon>Dikarya</taxon>
        <taxon>Ascomycota</taxon>
        <taxon>Pezizomycotina</taxon>
        <taxon>Dothideomycetes</taxon>
        <taxon>Pleosporomycetidae</taxon>
        <taxon>Pleosporales</taxon>
        <taxon>Pleosporineae</taxon>
        <taxon>Cucurbitariaceae</taxon>
        <taxon>Cucurbitaria</taxon>
    </lineage>
</organism>
<gene>
    <name evidence="2" type="ORF">K460DRAFT_296863</name>
</gene>
<protein>
    <submittedName>
        <fullName evidence="2">DUF1917-domain-containing protein</fullName>
    </submittedName>
</protein>
<dbReference type="PANTHER" id="PTHR31977">
    <property type="entry name" value="UPF0696 PROTEIN C11ORF68"/>
    <property type="match status" value="1"/>
</dbReference>
<dbReference type="EMBL" id="ML976620">
    <property type="protein sequence ID" value="KAF1840274.1"/>
    <property type="molecule type" value="Genomic_DNA"/>
</dbReference>
<dbReference type="InterPro" id="IPR023398">
    <property type="entry name" value="TIF_eIF4e-like"/>
</dbReference>
<dbReference type="OrthoDB" id="10067381at2759"/>
<dbReference type="Proteomes" id="UP000800039">
    <property type="component" value="Unassembled WGS sequence"/>
</dbReference>
<evidence type="ECO:0000256" key="1">
    <source>
        <dbReference type="ARBA" id="ARBA00010568"/>
    </source>
</evidence>
<dbReference type="RefSeq" id="XP_040782837.1">
    <property type="nucleotide sequence ID" value="XM_040929657.1"/>
</dbReference>
<proteinExistence type="inferred from homology"/>
<dbReference type="AlphaFoldDB" id="A0A9P4L3G1"/>
<sequence>MVEDEMVPGDGWISDESSFYGDDGELAYQLDLCAHFNPKPFWSTHHQDLNIVTMAARSQQTSGPVPGRKTAPAKLALSTQDTSSGALSAPVDKPLAFHGLDRKAMEQERLARLGKRKRDTSPPPPPKAELFNCRQGYPDSWQLGETVDDFVKRIHPLSTLAVTCDWIWVANPYHNPRDKYACPRVEQFTTRGMELLKQSRQDRQAMQANDSQGSKGMLTKFLNQEGKALQQRIADLAEENNVLSGKWMLFPKSEDVTRMWKLIVKGVIDDRLGTAAKVATDDGRDERLICVYTRNFRDANDVRRVLCELEAMGLLNSGRTLYYKPDAYTYLDINSTTATQYGLQASLHNSRSMMAAVGFPQSTSLPRKKQSTLNQFF</sequence>
<evidence type="ECO:0000313" key="2">
    <source>
        <dbReference type="EMBL" id="KAF1840274.1"/>
    </source>
</evidence>
<dbReference type="PANTHER" id="PTHR31977:SF1">
    <property type="entry name" value="UPF0696 PROTEIN C11ORF68"/>
    <property type="match status" value="1"/>
</dbReference>
<keyword evidence="3" id="KW-1185">Reference proteome</keyword>
<dbReference type="InterPro" id="IPR015034">
    <property type="entry name" value="Bles03"/>
</dbReference>
<dbReference type="SUPFAM" id="SSF55418">
    <property type="entry name" value="eIF4e-like"/>
    <property type="match status" value="1"/>
</dbReference>
<reference evidence="2" key="1">
    <citation type="submission" date="2020-01" db="EMBL/GenBank/DDBJ databases">
        <authorList>
            <consortium name="DOE Joint Genome Institute"/>
            <person name="Haridas S."/>
            <person name="Albert R."/>
            <person name="Binder M."/>
            <person name="Bloem J."/>
            <person name="Labutti K."/>
            <person name="Salamov A."/>
            <person name="Andreopoulos B."/>
            <person name="Baker S.E."/>
            <person name="Barry K."/>
            <person name="Bills G."/>
            <person name="Bluhm B.H."/>
            <person name="Cannon C."/>
            <person name="Castanera R."/>
            <person name="Culley D.E."/>
            <person name="Daum C."/>
            <person name="Ezra D."/>
            <person name="Gonzalez J.B."/>
            <person name="Henrissat B."/>
            <person name="Kuo A."/>
            <person name="Liang C."/>
            <person name="Lipzen A."/>
            <person name="Lutzoni F."/>
            <person name="Magnuson J."/>
            <person name="Mondo S."/>
            <person name="Nolan M."/>
            <person name="Ohm R."/>
            <person name="Pangilinan J."/>
            <person name="Park H.-J."/>
            <person name="Ramirez L."/>
            <person name="Alfaro M."/>
            <person name="Sun H."/>
            <person name="Tritt A."/>
            <person name="Yoshinaga Y."/>
            <person name="Zwiers L.-H."/>
            <person name="Turgeon B.G."/>
            <person name="Goodwin S.B."/>
            <person name="Spatafora J.W."/>
            <person name="Crous P.W."/>
            <person name="Grigoriev I.V."/>
        </authorList>
    </citation>
    <scope>NUCLEOTIDE SEQUENCE</scope>
    <source>
        <strain evidence="2">CBS 394.84</strain>
    </source>
</reference>
<name>A0A9P4L3G1_9PLEO</name>
<comment type="similarity">
    <text evidence="1">Belongs to the UPF0696 family.</text>
</comment>
<evidence type="ECO:0000313" key="3">
    <source>
        <dbReference type="Proteomes" id="UP000800039"/>
    </source>
</evidence>
<accession>A0A9P4L3G1</accession>
<dbReference type="Pfam" id="PF08939">
    <property type="entry name" value="Bles03"/>
    <property type="match status" value="1"/>
</dbReference>
<dbReference type="GeneID" id="63846909"/>